<reference evidence="6 8" key="1">
    <citation type="journal article" date="2012" name="Nature">
        <title>Algal genomes reveal evolutionary mosaicism and the fate of nucleomorphs.</title>
        <authorList>
            <consortium name="DOE Joint Genome Institute"/>
            <person name="Curtis B.A."/>
            <person name="Tanifuji G."/>
            <person name="Burki F."/>
            <person name="Gruber A."/>
            <person name="Irimia M."/>
            <person name="Maruyama S."/>
            <person name="Arias M.C."/>
            <person name="Ball S.G."/>
            <person name="Gile G.H."/>
            <person name="Hirakawa Y."/>
            <person name="Hopkins J.F."/>
            <person name="Kuo A."/>
            <person name="Rensing S.A."/>
            <person name="Schmutz J."/>
            <person name="Symeonidi A."/>
            <person name="Elias M."/>
            <person name="Eveleigh R.J."/>
            <person name="Herman E.K."/>
            <person name="Klute M.J."/>
            <person name="Nakayama T."/>
            <person name="Obornik M."/>
            <person name="Reyes-Prieto A."/>
            <person name="Armbrust E.V."/>
            <person name="Aves S.J."/>
            <person name="Beiko R.G."/>
            <person name="Coutinho P."/>
            <person name="Dacks J.B."/>
            <person name="Durnford D.G."/>
            <person name="Fast N.M."/>
            <person name="Green B.R."/>
            <person name="Grisdale C.J."/>
            <person name="Hempel F."/>
            <person name="Henrissat B."/>
            <person name="Hoppner M.P."/>
            <person name="Ishida K."/>
            <person name="Kim E."/>
            <person name="Koreny L."/>
            <person name="Kroth P.G."/>
            <person name="Liu Y."/>
            <person name="Malik S.B."/>
            <person name="Maier U.G."/>
            <person name="McRose D."/>
            <person name="Mock T."/>
            <person name="Neilson J.A."/>
            <person name="Onodera N.T."/>
            <person name="Poole A.M."/>
            <person name="Pritham E.J."/>
            <person name="Richards T.A."/>
            <person name="Rocap G."/>
            <person name="Roy S.W."/>
            <person name="Sarai C."/>
            <person name="Schaack S."/>
            <person name="Shirato S."/>
            <person name="Slamovits C.H."/>
            <person name="Spencer D.F."/>
            <person name="Suzuki S."/>
            <person name="Worden A.Z."/>
            <person name="Zauner S."/>
            <person name="Barry K."/>
            <person name="Bell C."/>
            <person name="Bharti A.K."/>
            <person name="Crow J.A."/>
            <person name="Grimwood J."/>
            <person name="Kramer R."/>
            <person name="Lindquist E."/>
            <person name="Lucas S."/>
            <person name="Salamov A."/>
            <person name="McFadden G.I."/>
            <person name="Lane C.E."/>
            <person name="Keeling P.J."/>
            <person name="Gray M.W."/>
            <person name="Grigoriev I.V."/>
            <person name="Archibald J.M."/>
        </authorList>
    </citation>
    <scope>NUCLEOTIDE SEQUENCE</scope>
    <source>
        <strain evidence="6 8">CCMP2712</strain>
    </source>
</reference>
<dbReference type="GO" id="GO:0005737">
    <property type="term" value="C:cytoplasm"/>
    <property type="evidence" value="ECO:0007669"/>
    <property type="project" value="UniProtKB-SubCell"/>
</dbReference>
<accession>L1JPD6</accession>
<evidence type="ECO:0000256" key="1">
    <source>
        <dbReference type="ARBA" id="ARBA00004496"/>
    </source>
</evidence>
<feature type="compositionally biased region" description="Polar residues" evidence="5">
    <location>
        <begin position="19"/>
        <end position="28"/>
    </location>
</feature>
<reference evidence="8" key="2">
    <citation type="submission" date="2012-11" db="EMBL/GenBank/DDBJ databases">
        <authorList>
            <person name="Kuo A."/>
            <person name="Curtis B.A."/>
            <person name="Tanifuji G."/>
            <person name="Burki F."/>
            <person name="Gruber A."/>
            <person name="Irimia M."/>
            <person name="Maruyama S."/>
            <person name="Arias M.C."/>
            <person name="Ball S.G."/>
            <person name="Gile G.H."/>
            <person name="Hirakawa Y."/>
            <person name="Hopkins J.F."/>
            <person name="Rensing S.A."/>
            <person name="Schmutz J."/>
            <person name="Symeonidi A."/>
            <person name="Elias M."/>
            <person name="Eveleigh R.J."/>
            <person name="Herman E.K."/>
            <person name="Klute M.J."/>
            <person name="Nakayama T."/>
            <person name="Obornik M."/>
            <person name="Reyes-Prieto A."/>
            <person name="Armbrust E.V."/>
            <person name="Aves S.J."/>
            <person name="Beiko R.G."/>
            <person name="Coutinho P."/>
            <person name="Dacks J.B."/>
            <person name="Durnford D.G."/>
            <person name="Fast N.M."/>
            <person name="Green B.R."/>
            <person name="Grisdale C."/>
            <person name="Hempe F."/>
            <person name="Henrissat B."/>
            <person name="Hoppner M.P."/>
            <person name="Ishida K.-I."/>
            <person name="Kim E."/>
            <person name="Koreny L."/>
            <person name="Kroth P.G."/>
            <person name="Liu Y."/>
            <person name="Malik S.-B."/>
            <person name="Maier U.G."/>
            <person name="McRose D."/>
            <person name="Mock T."/>
            <person name="Neilson J.A."/>
            <person name="Onodera N.T."/>
            <person name="Poole A.M."/>
            <person name="Pritham E.J."/>
            <person name="Richards T.A."/>
            <person name="Rocap G."/>
            <person name="Roy S.W."/>
            <person name="Sarai C."/>
            <person name="Schaack S."/>
            <person name="Shirato S."/>
            <person name="Slamovits C.H."/>
            <person name="Spencer D.F."/>
            <person name="Suzuki S."/>
            <person name="Worden A.Z."/>
            <person name="Zauner S."/>
            <person name="Barry K."/>
            <person name="Bell C."/>
            <person name="Bharti A.K."/>
            <person name="Crow J.A."/>
            <person name="Grimwood J."/>
            <person name="Kramer R."/>
            <person name="Lindquist E."/>
            <person name="Lucas S."/>
            <person name="Salamov A."/>
            <person name="McFadden G.I."/>
            <person name="Lane C.E."/>
            <person name="Keeling P.J."/>
            <person name="Gray M.W."/>
            <person name="Grigoriev I.V."/>
            <person name="Archibald J.M."/>
        </authorList>
    </citation>
    <scope>NUCLEOTIDE SEQUENCE</scope>
    <source>
        <strain evidence="8">CCMP2712</strain>
    </source>
</reference>
<dbReference type="PANTHER" id="PTHR13105">
    <property type="entry name" value="MYELOID LEUKEMIA FACTOR"/>
    <property type="match status" value="1"/>
</dbReference>
<evidence type="ECO:0000313" key="8">
    <source>
        <dbReference type="Proteomes" id="UP000011087"/>
    </source>
</evidence>
<evidence type="ECO:0000256" key="4">
    <source>
        <dbReference type="ARBA" id="ARBA00022553"/>
    </source>
</evidence>
<organism evidence="6">
    <name type="scientific">Guillardia theta (strain CCMP2712)</name>
    <name type="common">Cryptophyte</name>
    <dbReference type="NCBI Taxonomy" id="905079"/>
    <lineage>
        <taxon>Eukaryota</taxon>
        <taxon>Cryptophyceae</taxon>
        <taxon>Pyrenomonadales</taxon>
        <taxon>Geminigeraceae</taxon>
        <taxon>Guillardia</taxon>
    </lineage>
</organism>
<dbReference type="Proteomes" id="UP000011087">
    <property type="component" value="Unassembled WGS sequence"/>
</dbReference>
<dbReference type="KEGG" id="gtt:GUITHDRAFT_151373"/>
<proteinExistence type="inferred from homology"/>
<feature type="compositionally biased region" description="Basic and acidic residues" evidence="5">
    <location>
        <begin position="45"/>
        <end position="71"/>
    </location>
</feature>
<dbReference type="RefSeq" id="XP_005837045.1">
    <property type="nucleotide sequence ID" value="XM_005836988.1"/>
</dbReference>
<evidence type="ECO:0000256" key="5">
    <source>
        <dbReference type="SAM" id="MobiDB-lite"/>
    </source>
</evidence>
<evidence type="ECO:0000313" key="7">
    <source>
        <dbReference type="EnsemblProtists" id="EKX50065"/>
    </source>
</evidence>
<dbReference type="EMBL" id="JH992980">
    <property type="protein sequence ID" value="EKX50065.1"/>
    <property type="molecule type" value="Genomic_DNA"/>
</dbReference>
<comment type="similarity">
    <text evidence="2">Belongs to the MLF family.</text>
</comment>
<evidence type="ECO:0000313" key="6">
    <source>
        <dbReference type="EMBL" id="EKX50065.1"/>
    </source>
</evidence>
<feature type="compositionally biased region" description="Low complexity" evidence="5">
    <location>
        <begin position="1"/>
        <end position="18"/>
    </location>
</feature>
<keyword evidence="4" id="KW-0597">Phosphoprotein</keyword>
<keyword evidence="3" id="KW-0963">Cytoplasm</keyword>
<feature type="compositionally biased region" description="Low complexity" evidence="5">
    <location>
        <begin position="113"/>
        <end position="131"/>
    </location>
</feature>
<dbReference type="STRING" id="905079.L1JPD6"/>
<feature type="region of interest" description="Disordered" evidence="5">
    <location>
        <begin position="104"/>
        <end position="155"/>
    </location>
</feature>
<dbReference type="InterPro" id="IPR019376">
    <property type="entry name" value="Myeloid_leukemia_factor"/>
</dbReference>
<dbReference type="eggNOG" id="KOG4049">
    <property type="taxonomic scope" value="Eukaryota"/>
</dbReference>
<protein>
    <submittedName>
        <fullName evidence="6 7">Uncharacterized protein</fullName>
    </submittedName>
</protein>
<dbReference type="EnsemblProtists" id="EKX50065">
    <property type="protein sequence ID" value="EKX50065"/>
    <property type="gene ID" value="GUITHDRAFT_151373"/>
</dbReference>
<sequence>MGGGSSMVFQSSSFSSNGRTVHQSSTTARMGPGGVAEVQSQVRDGSGRERIMLERRLGDRARRVEKSRDLQSGEEETTDNTFGIEDGQEEQFDQEFHRAMRSHGYMHGHGRHGMISAPQAPQAPQARPARQIGYFQPEPQGRGYPSHQGYRGHGF</sequence>
<dbReference type="AlphaFoldDB" id="L1JPD6"/>
<dbReference type="GeneID" id="17306542"/>
<evidence type="ECO:0000256" key="3">
    <source>
        <dbReference type="ARBA" id="ARBA00022490"/>
    </source>
</evidence>
<dbReference type="Pfam" id="PF10248">
    <property type="entry name" value="Mlf1IP"/>
    <property type="match status" value="1"/>
</dbReference>
<evidence type="ECO:0000256" key="2">
    <source>
        <dbReference type="ARBA" id="ARBA00008332"/>
    </source>
</evidence>
<keyword evidence="8" id="KW-1185">Reference proteome</keyword>
<feature type="region of interest" description="Disordered" evidence="5">
    <location>
        <begin position="1"/>
        <end position="86"/>
    </location>
</feature>
<dbReference type="PaxDb" id="55529-EKX50065"/>
<comment type="subcellular location">
    <subcellularLocation>
        <location evidence="1">Cytoplasm</location>
    </subcellularLocation>
</comment>
<gene>
    <name evidence="6" type="ORF">GUITHDRAFT_151373</name>
</gene>
<name>L1JPD6_GUITC</name>
<dbReference type="HOGENOM" id="CLU_1698848_0_0_1"/>
<dbReference type="OrthoDB" id="8707547at2759"/>
<reference evidence="7" key="3">
    <citation type="submission" date="2016-03" db="UniProtKB">
        <authorList>
            <consortium name="EnsemblProtists"/>
        </authorList>
    </citation>
    <scope>IDENTIFICATION</scope>
</reference>